<feature type="transmembrane region" description="Helical" evidence="1">
    <location>
        <begin position="150"/>
        <end position="168"/>
    </location>
</feature>
<keyword evidence="1" id="KW-0472">Membrane</keyword>
<keyword evidence="1" id="KW-0812">Transmembrane</keyword>
<reference evidence="2 3" key="1">
    <citation type="submission" date="2019-03" db="EMBL/GenBank/DDBJ databases">
        <title>Comparative insights into the high quality Complete genome sequence of highly metal resistant Cupriavidus metallidurans strain BS1 isolated from a gold-copper mine.</title>
        <authorList>
            <person name="Mazhar H.S."/>
            <person name="Rensing C."/>
        </authorList>
    </citation>
    <scope>NUCLEOTIDE SEQUENCE [LARGE SCALE GENOMIC DNA]</scope>
    <source>
        <strain evidence="2 3">BS1</strain>
    </source>
</reference>
<feature type="transmembrane region" description="Helical" evidence="1">
    <location>
        <begin position="39"/>
        <end position="60"/>
    </location>
</feature>
<sequence length="359" mass="40109">MDRVVGFAREFGMYSMISQDLTPNKRQGAFLEYLQRMRIPVVGIVILVVLLPLAATRGGLVTADTDIYIRIFEEYDPADGLFGGHFAPAFTALSWIAKYFNLEVGGYFWIVAGVGVTLKLIGIHRCSRFFLASVLVYLSKYFLLHEFAQVRAGIASAIFLCGVPYLSARKPWRYLLSILGAAAFHPSAFLYLAAYPLGSQRWNNRQLVVCAALGASLVYLLNFNGALFAMVAQVFPKVEVYIDLLAEGQYAEINLFNVEAIIKIAIWFALCNSSSGLRARFKYFDVLFRVWTLSLIVYFAFSGVPVFAFRASELFDIVSIPLLPALLVAFKNRLIGVAAFLLVLGLFVVNFYFIQPIIL</sequence>
<dbReference type="Proteomes" id="UP000253772">
    <property type="component" value="Chromosome c1"/>
</dbReference>
<feature type="transmembrane region" description="Helical" evidence="1">
    <location>
        <begin position="286"/>
        <end position="308"/>
    </location>
</feature>
<feature type="transmembrane region" description="Helical" evidence="1">
    <location>
        <begin position="174"/>
        <end position="195"/>
    </location>
</feature>
<gene>
    <name evidence="2" type="ORF">DDF84_014260</name>
</gene>
<dbReference type="Pfam" id="PF14897">
    <property type="entry name" value="EpsG"/>
    <property type="match status" value="1"/>
</dbReference>
<dbReference type="AlphaFoldDB" id="A0A482ITG0"/>
<name>A0A482ITG0_9BURK</name>
<feature type="transmembrane region" description="Helical" evidence="1">
    <location>
        <begin position="337"/>
        <end position="358"/>
    </location>
</feature>
<keyword evidence="1" id="KW-1133">Transmembrane helix</keyword>
<evidence type="ECO:0000313" key="3">
    <source>
        <dbReference type="Proteomes" id="UP000253772"/>
    </source>
</evidence>
<dbReference type="EMBL" id="CP037900">
    <property type="protein sequence ID" value="QBP10833.1"/>
    <property type="molecule type" value="Genomic_DNA"/>
</dbReference>
<feature type="transmembrane region" description="Helical" evidence="1">
    <location>
        <begin position="207"/>
        <end position="235"/>
    </location>
</feature>
<protein>
    <submittedName>
        <fullName evidence="2">EpsG family protein</fullName>
    </submittedName>
</protein>
<organism evidence="2 3">
    <name type="scientific">Cupriavidus metallidurans</name>
    <dbReference type="NCBI Taxonomy" id="119219"/>
    <lineage>
        <taxon>Bacteria</taxon>
        <taxon>Pseudomonadati</taxon>
        <taxon>Pseudomonadota</taxon>
        <taxon>Betaproteobacteria</taxon>
        <taxon>Burkholderiales</taxon>
        <taxon>Burkholderiaceae</taxon>
        <taxon>Cupriavidus</taxon>
    </lineage>
</organism>
<accession>A0A482ITG0</accession>
<feature type="transmembrane region" description="Helical" evidence="1">
    <location>
        <begin position="80"/>
        <end position="97"/>
    </location>
</feature>
<dbReference type="OrthoDB" id="6631730at2"/>
<proteinExistence type="predicted"/>
<evidence type="ECO:0000256" key="1">
    <source>
        <dbReference type="SAM" id="Phobius"/>
    </source>
</evidence>
<evidence type="ECO:0000313" key="2">
    <source>
        <dbReference type="EMBL" id="QBP10833.1"/>
    </source>
</evidence>
<dbReference type="InterPro" id="IPR049458">
    <property type="entry name" value="EpsG-like"/>
</dbReference>
<feature type="transmembrane region" description="Helical" evidence="1">
    <location>
        <begin position="104"/>
        <end position="121"/>
    </location>
</feature>